<evidence type="ECO:0000256" key="1">
    <source>
        <dbReference type="SAM" id="MobiDB-lite"/>
    </source>
</evidence>
<reference evidence="2 3" key="1">
    <citation type="submission" date="2015-01" db="EMBL/GenBank/DDBJ databases">
        <title>The Genome Sequence of Cladophialophora immunda CBS83496.</title>
        <authorList>
            <consortium name="The Broad Institute Genomics Platform"/>
            <person name="Cuomo C."/>
            <person name="de Hoog S."/>
            <person name="Gorbushina A."/>
            <person name="Stielow B."/>
            <person name="Teixiera M."/>
            <person name="Abouelleil A."/>
            <person name="Chapman S.B."/>
            <person name="Priest M."/>
            <person name="Young S.K."/>
            <person name="Wortman J."/>
            <person name="Nusbaum C."/>
            <person name="Birren B."/>
        </authorList>
    </citation>
    <scope>NUCLEOTIDE SEQUENCE [LARGE SCALE GENOMIC DNA]</scope>
    <source>
        <strain evidence="2 3">CBS 83496</strain>
    </source>
</reference>
<dbReference type="AlphaFoldDB" id="A0A0D2B0K0"/>
<sequence length="973" mass="106781">MMESARAPGTADLASAHGPDEEWSPLTDGFGGFVDIGTLSGGYGQAPRLETQHLYDDDLIGVSMSRVQTHMRSPETPVAEKARALNLPVEYFHRIMALAEEPDNDNDTDEADDTQPSTPHASPRPPALDQDNAERSASPGRTETRSSSHDSLSPNQQGQYYSHPVDEPSLPCDRTYSYQTSNAEDADQPARPPWEYQFPPHPVRKPPAPPEQTRRSENDVSHIDSFEEGPPSPQLHRSSITKNLLAGAGSERRRSLSSAPTNLLSNLRKLLPDLPSGHFNRSSISLFLPTSNGNSGQQSPIGGQTTPTNRSFRWSLREPPQRRSTGDSSRNMQPGPVPTHDLVAVSRSQMDGNVESLLSPTSPASNGSRARSNSEGSLYIRRRVSGVSAYDDISAFAHVTDMANSRFKAITDSFQNSTLKLPRLPALRQVAKRRTSPDQLNGEIPRGIDESSGDGRGQTYQDASVKKIRNAAKGVEVETPQQRAHPILSHALSQTTGDVVILGGYRGSILRSAQPPHRQVWVPIKVGLNMRKVDLEVGLTREDEERMEQTIIPSGILSHIGPIDICRRLLKHMKKCPNTRENKLRVHDWGYDWRLSPDLLSGKLIKFLESLECNHPETPHESRGATVIAHSLGGLITRHAVNQRPDLFAGVVYAGVPQHCVNILGPLRNGDDVLLSSRVLTAQVNFTLRTSYALLPEDGRCFIQKHTNKRYDLDFFDPHVWDEYHLSPCINPPIPRSLREKDERRKSIIGALSESISGSGKRTSWFGSQGPQGQSLQQTDTREVLEEAHQQAVDKALEAGQDMEGNAEGMVGPSMKQSHHRASIATAVTIPRDLAEDYLDRTLAEVSVFKKQLKFNASHQENNLYPPHAFIFGKTVPTVYGARVANKEAIKYTDAFDDLAFAAGDGVVLASAAQLPEGYRCVKGGRVESDRGHVGIMGDLEGMGRCLEAVVNARAKGVGLGKSYARHAGDSSD</sequence>
<accession>A0A0D2B0K0</accession>
<dbReference type="SUPFAM" id="SSF53474">
    <property type="entry name" value="alpha/beta-Hydrolases"/>
    <property type="match status" value="1"/>
</dbReference>
<dbReference type="EMBL" id="KN847041">
    <property type="protein sequence ID" value="KIW31092.1"/>
    <property type="molecule type" value="Genomic_DNA"/>
</dbReference>
<dbReference type="RefSeq" id="XP_016251308.1">
    <property type="nucleotide sequence ID" value="XM_016389406.1"/>
</dbReference>
<evidence type="ECO:0000313" key="3">
    <source>
        <dbReference type="Proteomes" id="UP000054466"/>
    </source>
</evidence>
<feature type="region of interest" description="Disordered" evidence="1">
    <location>
        <begin position="289"/>
        <end position="340"/>
    </location>
</feature>
<dbReference type="InterPro" id="IPR029058">
    <property type="entry name" value="AB_hydrolase_fold"/>
</dbReference>
<feature type="compositionally biased region" description="Basic and acidic residues" evidence="1">
    <location>
        <begin position="315"/>
        <end position="325"/>
    </location>
</feature>
<proteinExistence type="predicted"/>
<feature type="compositionally biased region" description="Pro residues" evidence="1">
    <location>
        <begin position="199"/>
        <end position="210"/>
    </location>
</feature>
<organism evidence="2 3">
    <name type="scientific">Cladophialophora immunda</name>
    <dbReference type="NCBI Taxonomy" id="569365"/>
    <lineage>
        <taxon>Eukaryota</taxon>
        <taxon>Fungi</taxon>
        <taxon>Dikarya</taxon>
        <taxon>Ascomycota</taxon>
        <taxon>Pezizomycotina</taxon>
        <taxon>Eurotiomycetes</taxon>
        <taxon>Chaetothyriomycetidae</taxon>
        <taxon>Chaetothyriales</taxon>
        <taxon>Herpotrichiellaceae</taxon>
        <taxon>Cladophialophora</taxon>
    </lineage>
</organism>
<feature type="compositionally biased region" description="Polar residues" evidence="1">
    <location>
        <begin position="754"/>
        <end position="766"/>
    </location>
</feature>
<dbReference type="HOGENOM" id="CLU_007657_0_0_1"/>
<dbReference type="Gene3D" id="3.40.50.1820">
    <property type="entry name" value="alpha/beta hydrolase"/>
    <property type="match status" value="1"/>
</dbReference>
<keyword evidence="3" id="KW-1185">Reference proteome</keyword>
<dbReference type="GeneID" id="27341967"/>
<feature type="region of interest" description="Disordered" evidence="1">
    <location>
        <begin position="751"/>
        <end position="783"/>
    </location>
</feature>
<feature type="region of interest" description="Disordered" evidence="1">
    <location>
        <begin position="352"/>
        <end position="374"/>
    </location>
</feature>
<dbReference type="PANTHER" id="PTHR11440">
    <property type="entry name" value="LECITHIN-CHOLESTEROL ACYLTRANSFERASE-RELATED"/>
    <property type="match status" value="1"/>
</dbReference>
<dbReference type="OrthoDB" id="10250441at2759"/>
<feature type="compositionally biased region" description="Polar residues" evidence="1">
    <location>
        <begin position="149"/>
        <end position="160"/>
    </location>
</feature>
<dbReference type="Proteomes" id="UP000054466">
    <property type="component" value="Unassembled WGS sequence"/>
</dbReference>
<feature type="compositionally biased region" description="Polar residues" evidence="1">
    <location>
        <begin position="289"/>
        <end position="312"/>
    </location>
</feature>
<name>A0A0D2B0K0_9EURO</name>
<feature type="compositionally biased region" description="Low complexity" evidence="1">
    <location>
        <begin position="767"/>
        <end position="778"/>
    </location>
</feature>
<feature type="region of interest" description="Disordered" evidence="1">
    <location>
        <begin position="102"/>
        <end position="238"/>
    </location>
</feature>
<feature type="compositionally biased region" description="Basic and acidic residues" evidence="1">
    <location>
        <begin position="212"/>
        <end position="225"/>
    </location>
</feature>
<protein>
    <submittedName>
        <fullName evidence="2">Uncharacterized protein</fullName>
    </submittedName>
</protein>
<feature type="region of interest" description="Disordered" evidence="1">
    <location>
        <begin position="432"/>
        <end position="461"/>
    </location>
</feature>
<gene>
    <name evidence="2" type="ORF">PV07_02773</name>
</gene>
<feature type="compositionally biased region" description="Acidic residues" evidence="1">
    <location>
        <begin position="102"/>
        <end position="113"/>
    </location>
</feature>
<evidence type="ECO:0000313" key="2">
    <source>
        <dbReference type="EMBL" id="KIW31092.1"/>
    </source>
</evidence>
<feature type="region of interest" description="Disordered" evidence="1">
    <location>
        <begin position="1"/>
        <end position="29"/>
    </location>
</feature>
<dbReference type="VEuPathDB" id="FungiDB:PV07_02773"/>